<dbReference type="SUPFAM" id="SSF51695">
    <property type="entry name" value="PLC-like phosphodiesterases"/>
    <property type="match status" value="1"/>
</dbReference>
<protein>
    <submittedName>
        <fullName evidence="2">Glycerophosphodiester phosphodiesterase</fullName>
    </submittedName>
</protein>
<dbReference type="GO" id="GO:0008081">
    <property type="term" value="F:phosphoric diester hydrolase activity"/>
    <property type="evidence" value="ECO:0007669"/>
    <property type="project" value="InterPro"/>
</dbReference>
<dbReference type="PROSITE" id="PS51704">
    <property type="entry name" value="GP_PDE"/>
    <property type="match status" value="1"/>
</dbReference>
<dbReference type="PANTHER" id="PTHR46211:SF14">
    <property type="entry name" value="GLYCEROPHOSPHODIESTER PHOSPHODIESTERASE"/>
    <property type="match status" value="1"/>
</dbReference>
<evidence type="ECO:0000313" key="3">
    <source>
        <dbReference type="Proteomes" id="UP000886857"/>
    </source>
</evidence>
<dbReference type="Proteomes" id="UP000886857">
    <property type="component" value="Unassembled WGS sequence"/>
</dbReference>
<reference evidence="2" key="1">
    <citation type="submission" date="2020-10" db="EMBL/GenBank/DDBJ databases">
        <authorList>
            <person name="Gilroy R."/>
        </authorList>
    </citation>
    <scope>NUCLEOTIDE SEQUENCE</scope>
    <source>
        <strain evidence="2">10406</strain>
    </source>
</reference>
<dbReference type="EMBL" id="DVOE01000026">
    <property type="protein sequence ID" value="HIU98575.1"/>
    <property type="molecule type" value="Genomic_DNA"/>
</dbReference>
<feature type="domain" description="GP-PDE" evidence="1">
    <location>
        <begin position="8"/>
        <end position="246"/>
    </location>
</feature>
<proteinExistence type="predicted"/>
<name>A0A9D1N9T0_9FIRM</name>
<evidence type="ECO:0000259" key="1">
    <source>
        <dbReference type="PROSITE" id="PS51704"/>
    </source>
</evidence>
<dbReference type="PANTHER" id="PTHR46211">
    <property type="entry name" value="GLYCEROPHOSPHORYL DIESTER PHOSPHODIESTERASE"/>
    <property type="match status" value="1"/>
</dbReference>
<accession>A0A9D1N9T0</accession>
<dbReference type="AlphaFoldDB" id="A0A9D1N9T0"/>
<dbReference type="Gene3D" id="3.20.20.190">
    <property type="entry name" value="Phosphatidylinositol (PI) phosphodiesterase"/>
    <property type="match status" value="1"/>
</dbReference>
<comment type="caution">
    <text evidence="2">The sequence shown here is derived from an EMBL/GenBank/DDBJ whole genome shotgun (WGS) entry which is preliminary data.</text>
</comment>
<dbReference type="GO" id="GO:0006629">
    <property type="term" value="P:lipid metabolic process"/>
    <property type="evidence" value="ECO:0007669"/>
    <property type="project" value="InterPro"/>
</dbReference>
<gene>
    <name evidence="2" type="ORF">IAC73_01880</name>
</gene>
<dbReference type="InterPro" id="IPR030395">
    <property type="entry name" value="GP_PDE_dom"/>
</dbReference>
<organism evidence="2 3">
    <name type="scientific">Candidatus Limadaptatus stercoripullorum</name>
    <dbReference type="NCBI Taxonomy" id="2840846"/>
    <lineage>
        <taxon>Bacteria</taxon>
        <taxon>Bacillati</taxon>
        <taxon>Bacillota</taxon>
        <taxon>Clostridia</taxon>
        <taxon>Eubacteriales</taxon>
        <taxon>Candidatus Limadaptatus</taxon>
    </lineage>
</organism>
<dbReference type="Pfam" id="PF03009">
    <property type="entry name" value="GDPD"/>
    <property type="match status" value="1"/>
</dbReference>
<evidence type="ECO:0000313" key="2">
    <source>
        <dbReference type="EMBL" id="HIU98575.1"/>
    </source>
</evidence>
<dbReference type="InterPro" id="IPR017946">
    <property type="entry name" value="PLC-like_Pdiesterase_TIM-brl"/>
</dbReference>
<reference evidence="2" key="2">
    <citation type="journal article" date="2021" name="PeerJ">
        <title>Extensive microbial diversity within the chicken gut microbiome revealed by metagenomics and culture.</title>
        <authorList>
            <person name="Gilroy R."/>
            <person name="Ravi A."/>
            <person name="Getino M."/>
            <person name="Pursley I."/>
            <person name="Horton D.L."/>
            <person name="Alikhan N.F."/>
            <person name="Baker D."/>
            <person name="Gharbi K."/>
            <person name="Hall N."/>
            <person name="Watson M."/>
            <person name="Adriaenssens E.M."/>
            <person name="Foster-Nyarko E."/>
            <person name="Jarju S."/>
            <person name="Secka A."/>
            <person name="Antonio M."/>
            <person name="Oren A."/>
            <person name="Chaudhuri R.R."/>
            <person name="La Ragione R."/>
            <person name="Hildebrand F."/>
            <person name="Pallen M.J."/>
        </authorList>
    </citation>
    <scope>NUCLEOTIDE SEQUENCE</scope>
    <source>
        <strain evidence="2">10406</strain>
    </source>
</reference>
<sequence>MEFDWLLTVPVAHRGLHDDEYPENSMPSFRAAIEHGFNIEIDVHLTRDGALVVFHDDTLKRVCGVDGKVRDFTLEELKKLRLCDTEYTIPTFDEFLQLVAGKTGILCEIKGLNPYDNSIAEAVCRRVEHYEGNIALQSFNYGAVRYCRRHSDRPSGQLVTWMGLKGKQRAHMMDFMGKLWINRISKPHFIAYDIRSAADNKYLEKARELLPVLVWTVNTPERLDTAMQVADNIIFEDIAPLVEEKFAGRLKKDAPLSPVI</sequence>